<organism evidence="1 2">
    <name type="scientific">Nicoletella semolina</name>
    <dbReference type="NCBI Taxonomy" id="271160"/>
    <lineage>
        <taxon>Bacteria</taxon>
        <taxon>Pseudomonadati</taxon>
        <taxon>Pseudomonadota</taxon>
        <taxon>Gammaproteobacteria</taxon>
        <taxon>Pasteurellales</taxon>
        <taxon>Pasteurellaceae</taxon>
        <taxon>Nicoletella</taxon>
    </lineage>
</organism>
<dbReference type="Pfam" id="PF03864">
    <property type="entry name" value="Phage_cap_E"/>
    <property type="match status" value="1"/>
</dbReference>
<name>A0A4R2N8M0_9PAST</name>
<evidence type="ECO:0000313" key="2">
    <source>
        <dbReference type="Proteomes" id="UP000295537"/>
    </source>
</evidence>
<evidence type="ECO:0000313" key="1">
    <source>
        <dbReference type="EMBL" id="TCP17330.1"/>
    </source>
</evidence>
<sequence>MTDQAKLSKLRVQDPVLTNLAQGYDNNQLVGLALMPVAEIEKEAGKVPKFGRLAFRLQTTARALRAGSNVLTPEDITSIDVTLEEHDIAYPIDYREDAEANFPLRQYATMTTQDVIALGREKAIADLALNEANYETTNKITLSGTSKFNDYDNSDPFAVIEAGKNAVKRSIGHDVNVCIISGDVWAALKAHPAVIEKIKYSQKAIITPQLFAELIDVKTVKIGQATYEDQGVLKDIWSKAIILAYVPETAAGDTPKHSIYKPSFGYTVRRKKGLFVDSYLDVGGKVEYIRTTDISRPHLLGASAGYLIKEAV</sequence>
<dbReference type="Proteomes" id="UP000295537">
    <property type="component" value="Unassembled WGS sequence"/>
</dbReference>
<dbReference type="RefSeq" id="WP_132501261.1">
    <property type="nucleotide sequence ID" value="NZ_LVXA01000001.1"/>
</dbReference>
<proteinExistence type="predicted"/>
<dbReference type="EMBL" id="SLXJ01000006">
    <property type="protein sequence ID" value="TCP17330.1"/>
    <property type="molecule type" value="Genomic_DNA"/>
</dbReference>
<dbReference type="OrthoDB" id="572526at2"/>
<reference evidence="1 2" key="1">
    <citation type="submission" date="2019-03" db="EMBL/GenBank/DDBJ databases">
        <title>Genomic Encyclopedia of Type Strains, Phase IV (KMG-IV): sequencing the most valuable type-strain genomes for metagenomic binning, comparative biology and taxonomic classification.</title>
        <authorList>
            <person name="Goeker M."/>
        </authorList>
    </citation>
    <scope>NUCLEOTIDE SEQUENCE [LARGE SCALE GENOMIC DNA]</scope>
    <source>
        <strain evidence="1 2">DSM 16380</strain>
    </source>
</reference>
<gene>
    <name evidence="1" type="ORF">EV693_1069</name>
</gene>
<dbReference type="InterPro" id="IPR053738">
    <property type="entry name" value="Lambda_capsid_assembly"/>
</dbReference>
<comment type="caution">
    <text evidence="1">The sequence shown here is derived from an EMBL/GenBank/DDBJ whole genome shotgun (WGS) entry which is preliminary data.</text>
</comment>
<keyword evidence="2" id="KW-1185">Reference proteome</keyword>
<protein>
    <submittedName>
        <fullName evidence="1">Major capsid protein E</fullName>
    </submittedName>
</protein>
<dbReference type="AlphaFoldDB" id="A0A4R2N8M0"/>
<accession>A0A4R2N8M0</accession>
<dbReference type="Gene3D" id="3.90.1690.10">
    <property type="entry name" value="phage-related protein like domain"/>
    <property type="match status" value="1"/>
</dbReference>
<dbReference type="InterPro" id="IPR005564">
    <property type="entry name" value="Major_capsid_GpE"/>
</dbReference>